<feature type="signal peptide" evidence="3">
    <location>
        <begin position="1"/>
        <end position="24"/>
    </location>
</feature>
<evidence type="ECO:0000259" key="4">
    <source>
        <dbReference type="PROSITE" id="PS51123"/>
    </source>
</evidence>
<evidence type="ECO:0000256" key="2">
    <source>
        <dbReference type="SAM" id="MobiDB-lite"/>
    </source>
</evidence>
<proteinExistence type="predicted"/>
<evidence type="ECO:0000313" key="6">
    <source>
        <dbReference type="Proteomes" id="UP000192330"/>
    </source>
</evidence>
<feature type="region of interest" description="Disordered" evidence="2">
    <location>
        <begin position="97"/>
        <end position="120"/>
    </location>
</feature>
<feature type="chain" id="PRO_5012709600" evidence="3">
    <location>
        <begin position="25"/>
        <end position="177"/>
    </location>
</feature>
<dbReference type="InterPro" id="IPR006665">
    <property type="entry name" value="OmpA-like"/>
</dbReference>
<keyword evidence="3" id="KW-0732">Signal</keyword>
<evidence type="ECO:0000256" key="1">
    <source>
        <dbReference type="PROSITE-ProRule" id="PRU00473"/>
    </source>
</evidence>
<protein>
    <submittedName>
        <fullName evidence="5">OmpA family protein</fullName>
    </submittedName>
</protein>
<dbReference type="Pfam" id="PF00691">
    <property type="entry name" value="OmpA"/>
    <property type="match status" value="1"/>
</dbReference>
<dbReference type="Proteomes" id="UP000192330">
    <property type="component" value="Unassembled WGS sequence"/>
</dbReference>
<dbReference type="SUPFAM" id="SSF103088">
    <property type="entry name" value="OmpA-like"/>
    <property type="match status" value="1"/>
</dbReference>
<reference evidence="5 6" key="1">
    <citation type="submission" date="2017-04" db="EMBL/GenBank/DDBJ databases">
        <authorList>
            <person name="Afonso C.L."/>
            <person name="Miller P.J."/>
            <person name="Scott M.A."/>
            <person name="Spackman E."/>
            <person name="Goraichik I."/>
            <person name="Dimitrov K.M."/>
            <person name="Suarez D.L."/>
            <person name="Swayne D.E."/>
        </authorList>
    </citation>
    <scope>NUCLEOTIDE SEQUENCE [LARGE SCALE GENOMIC DNA]</scope>
    <source>
        <strain evidence="5 6">CGMCC 1.12644</strain>
    </source>
</reference>
<dbReference type="Gene3D" id="3.30.1330.60">
    <property type="entry name" value="OmpA-like domain"/>
    <property type="match status" value="1"/>
</dbReference>
<keyword evidence="6" id="KW-1185">Reference proteome</keyword>
<dbReference type="CDD" id="cd07185">
    <property type="entry name" value="OmpA_C-like"/>
    <property type="match status" value="1"/>
</dbReference>
<gene>
    <name evidence="5" type="ORF">SAMN06295998_103139</name>
</gene>
<accession>A0A1W2ANH6</accession>
<dbReference type="RefSeq" id="WP_218673191.1">
    <property type="nucleotide sequence ID" value="NZ_FWYD01000003.1"/>
</dbReference>
<name>A0A1W2ANH6_9RHOB</name>
<dbReference type="PROSITE" id="PS51123">
    <property type="entry name" value="OMPA_2"/>
    <property type="match status" value="1"/>
</dbReference>
<dbReference type="AlphaFoldDB" id="A0A1W2ANH6"/>
<dbReference type="GO" id="GO:0016020">
    <property type="term" value="C:membrane"/>
    <property type="evidence" value="ECO:0007669"/>
    <property type="project" value="UniProtKB-UniRule"/>
</dbReference>
<evidence type="ECO:0000256" key="3">
    <source>
        <dbReference type="SAM" id="SignalP"/>
    </source>
</evidence>
<organism evidence="5 6">
    <name type="scientific">Primorskyibacter flagellatus</name>
    <dbReference type="NCBI Taxonomy" id="1387277"/>
    <lineage>
        <taxon>Bacteria</taxon>
        <taxon>Pseudomonadati</taxon>
        <taxon>Pseudomonadota</taxon>
        <taxon>Alphaproteobacteria</taxon>
        <taxon>Rhodobacterales</taxon>
        <taxon>Roseobacteraceae</taxon>
        <taxon>Primorskyibacter</taxon>
    </lineage>
</organism>
<evidence type="ECO:0000313" key="5">
    <source>
        <dbReference type="EMBL" id="SMC62080.1"/>
    </source>
</evidence>
<dbReference type="EMBL" id="FWYD01000003">
    <property type="protein sequence ID" value="SMC62080.1"/>
    <property type="molecule type" value="Genomic_DNA"/>
</dbReference>
<feature type="domain" description="OmpA-like" evidence="4">
    <location>
        <begin position="21"/>
        <end position="131"/>
    </location>
</feature>
<dbReference type="STRING" id="1387277.SAMN06295998_103139"/>
<keyword evidence="1" id="KW-0472">Membrane</keyword>
<dbReference type="InterPro" id="IPR036737">
    <property type="entry name" value="OmpA-like_sf"/>
</dbReference>
<sequence>MYKHFLGCATAAGLGLLTAGGAAAQTQCGVILFFANGQTALSGAEQTALAANIAANPGAYSLAGYTDSTGSAAANASISQRRAENVASIVRAVSGSSVTSATGQGEATRPGTTGPADPRNRRVEVIKDGCVGPGAQAPGDASAGLGVAATVGALGVLAVMTDDDSSSGSTSGTGGSN</sequence>